<dbReference type="InterPro" id="IPR018247">
    <property type="entry name" value="EF_Hand_1_Ca_BS"/>
</dbReference>
<evidence type="ECO:0000259" key="2">
    <source>
        <dbReference type="PROSITE" id="PS50222"/>
    </source>
</evidence>
<dbReference type="InterPro" id="IPR011992">
    <property type="entry name" value="EF-hand-dom_pair"/>
</dbReference>
<keyword evidence="1" id="KW-0106">Calcium</keyword>
<reference evidence="3" key="1">
    <citation type="submission" date="2021-01" db="EMBL/GenBank/DDBJ databases">
        <authorList>
            <person name="Corre E."/>
            <person name="Pelletier E."/>
            <person name="Niang G."/>
            <person name="Scheremetjew M."/>
            <person name="Finn R."/>
            <person name="Kale V."/>
            <person name="Holt S."/>
            <person name="Cochrane G."/>
            <person name="Meng A."/>
            <person name="Brown T."/>
            <person name="Cohen L."/>
        </authorList>
    </citation>
    <scope>NUCLEOTIDE SEQUENCE</scope>
    <source>
        <strain evidence="3">Pbaha01</strain>
    </source>
</reference>
<dbReference type="PROSITE" id="PS00018">
    <property type="entry name" value="EF_HAND_1"/>
    <property type="match status" value="1"/>
</dbReference>
<proteinExistence type="predicted"/>
<protein>
    <recommendedName>
        <fullName evidence="2">EF-hand domain-containing protein</fullName>
    </recommendedName>
</protein>
<dbReference type="PROSITE" id="PS50222">
    <property type="entry name" value="EF_HAND_2"/>
    <property type="match status" value="1"/>
</dbReference>
<feature type="domain" description="EF-hand" evidence="2">
    <location>
        <begin position="48"/>
        <end position="83"/>
    </location>
</feature>
<dbReference type="AlphaFoldDB" id="A0A7R9ZXB9"/>
<sequence length="478" mass="52295">MQGMTSAASEQCIRNIAKLFQESYPGRGGKIARGELLRFLALVTRGAIADASLQQVVDVADKDGSGTLDIVDFLSWLFSQAKVGGQEGNGAWPLRRMCASLGTPPVGVGMIYLATPRTEVPHIDQLPETSKPFYGDSIDRFREHHAGDEALLVRLRNKVKVCTSCNKACAYTLSSCNSCGASLGAVGLSCTDNVFMGFVYGIARGRFPYTISMRAQSPEILCFDDPLAVSVCHLNAIPTAVYVPDLRFLFRDPPRGLALVNQLFQVASAAALDQFWGSEAFRRKLFAGQPKPESPEAIIDIALCGMNFPPSMFQLHLQFIHPPLLPFHYCLALDDGHFHHGRFFPLEYIRAALALGDAVKMDVNDDTDIVDIIRTISAQGINYDSCHSALMRKCRRVQQLFSAWEEADFEHQVVNGKAFSLLGGLAPAPNKDAKGLQKEDAKALQNYGRPYDAEGQPTGTYYRYAKDPAEVANFAAAG</sequence>
<organism evidence="3">
    <name type="scientific">Pyrodinium bahamense</name>
    <dbReference type="NCBI Taxonomy" id="73915"/>
    <lineage>
        <taxon>Eukaryota</taxon>
        <taxon>Sar</taxon>
        <taxon>Alveolata</taxon>
        <taxon>Dinophyceae</taxon>
        <taxon>Gonyaulacales</taxon>
        <taxon>Pyrocystaceae</taxon>
        <taxon>Pyrodinium</taxon>
    </lineage>
</organism>
<dbReference type="SUPFAM" id="SSF47473">
    <property type="entry name" value="EF-hand"/>
    <property type="match status" value="1"/>
</dbReference>
<evidence type="ECO:0000256" key="1">
    <source>
        <dbReference type="ARBA" id="ARBA00022837"/>
    </source>
</evidence>
<dbReference type="EMBL" id="HBEG01004038">
    <property type="protein sequence ID" value="CAD8346655.1"/>
    <property type="molecule type" value="Transcribed_RNA"/>
</dbReference>
<name>A0A7R9ZXB9_9DINO</name>
<dbReference type="GO" id="GO:0005509">
    <property type="term" value="F:calcium ion binding"/>
    <property type="evidence" value="ECO:0007669"/>
    <property type="project" value="InterPro"/>
</dbReference>
<evidence type="ECO:0000313" key="3">
    <source>
        <dbReference type="EMBL" id="CAD8346655.1"/>
    </source>
</evidence>
<gene>
    <name evidence="3" type="ORF">PBAH0796_LOCUS2393</name>
</gene>
<accession>A0A7R9ZXB9</accession>
<dbReference type="Gene3D" id="1.10.238.10">
    <property type="entry name" value="EF-hand"/>
    <property type="match status" value="1"/>
</dbReference>
<dbReference type="InterPro" id="IPR002048">
    <property type="entry name" value="EF_hand_dom"/>
</dbReference>